<reference evidence="1 2" key="1">
    <citation type="submission" date="2016-11" db="EMBL/GenBank/DDBJ databases">
        <authorList>
            <person name="Jaros S."/>
            <person name="Januszkiewicz K."/>
            <person name="Wedrychowicz H."/>
        </authorList>
    </citation>
    <scope>NUCLEOTIDE SEQUENCE [LARGE SCALE GENOMIC DNA]</scope>
    <source>
        <strain evidence="1 2">OK807</strain>
    </source>
</reference>
<gene>
    <name evidence="1" type="ORF">SAMN02787144_102525</name>
</gene>
<sequence length="54" mass="6091">MGNLDLEWSKHSAFGWFGPGDLERLKENRAPGEFLIHDLIARAVRDAPDRTRGA</sequence>
<organism evidence="1 2">
    <name type="scientific">Streptomyces atratus</name>
    <dbReference type="NCBI Taxonomy" id="1893"/>
    <lineage>
        <taxon>Bacteria</taxon>
        <taxon>Bacillati</taxon>
        <taxon>Actinomycetota</taxon>
        <taxon>Actinomycetes</taxon>
        <taxon>Kitasatosporales</taxon>
        <taxon>Streptomycetaceae</taxon>
        <taxon>Streptomyces</taxon>
    </lineage>
</organism>
<name>A0A1K2EZD0_STRAR</name>
<proteinExistence type="predicted"/>
<protein>
    <submittedName>
        <fullName evidence="1">Uncharacterized protein</fullName>
    </submittedName>
</protein>
<dbReference type="STRING" id="1893.SAMN02787144_102525"/>
<evidence type="ECO:0000313" key="2">
    <source>
        <dbReference type="Proteomes" id="UP000181909"/>
    </source>
</evidence>
<dbReference type="Proteomes" id="UP000181909">
    <property type="component" value="Unassembled WGS sequence"/>
</dbReference>
<dbReference type="EMBL" id="FPJO01000025">
    <property type="protein sequence ID" value="SFY40340.1"/>
    <property type="molecule type" value="Genomic_DNA"/>
</dbReference>
<dbReference type="AlphaFoldDB" id="A0A1K2EZD0"/>
<dbReference type="RefSeq" id="WP_256260283.1">
    <property type="nucleotide sequence ID" value="NZ_FPJO01000025.1"/>
</dbReference>
<evidence type="ECO:0000313" key="1">
    <source>
        <dbReference type="EMBL" id="SFY40340.1"/>
    </source>
</evidence>
<accession>A0A1K2EZD0</accession>